<feature type="domain" description="AB hydrolase-1" evidence="1">
    <location>
        <begin position="17"/>
        <end position="91"/>
    </location>
</feature>
<keyword evidence="3" id="KW-1185">Reference proteome</keyword>
<evidence type="ECO:0000259" key="1">
    <source>
        <dbReference type="Pfam" id="PF12697"/>
    </source>
</evidence>
<comment type="caution">
    <text evidence="2">The sequence shown here is derived from an EMBL/GenBank/DDBJ whole genome shotgun (WGS) entry which is preliminary data.</text>
</comment>
<accession>A0A9P7YD39</accession>
<dbReference type="AlphaFoldDB" id="A0A9P7YD39"/>
<dbReference type="EMBL" id="MU251602">
    <property type="protein sequence ID" value="KAG9231441.1"/>
    <property type="molecule type" value="Genomic_DNA"/>
</dbReference>
<dbReference type="Proteomes" id="UP000824998">
    <property type="component" value="Unassembled WGS sequence"/>
</dbReference>
<name>A0A9P7YD39_9HELO</name>
<dbReference type="InterPro" id="IPR052897">
    <property type="entry name" value="Sec-Metab_Biosynth_Hydrolase"/>
</dbReference>
<dbReference type="InterPro" id="IPR000073">
    <property type="entry name" value="AB_hydrolase_1"/>
</dbReference>
<feature type="non-terminal residue" evidence="2">
    <location>
        <position position="1"/>
    </location>
</feature>
<evidence type="ECO:0000313" key="2">
    <source>
        <dbReference type="EMBL" id="KAG9231441.1"/>
    </source>
</evidence>
<proteinExistence type="predicted"/>
<protein>
    <recommendedName>
        <fullName evidence="1">AB hydrolase-1 domain-containing protein</fullName>
    </recommendedName>
</protein>
<dbReference type="PANTHER" id="PTHR37017">
    <property type="entry name" value="AB HYDROLASE-1 DOMAIN-CONTAINING PROTEIN-RELATED"/>
    <property type="match status" value="1"/>
</dbReference>
<organism evidence="2 3">
    <name type="scientific">Amylocarpus encephaloides</name>
    <dbReference type="NCBI Taxonomy" id="45428"/>
    <lineage>
        <taxon>Eukaryota</taxon>
        <taxon>Fungi</taxon>
        <taxon>Dikarya</taxon>
        <taxon>Ascomycota</taxon>
        <taxon>Pezizomycotina</taxon>
        <taxon>Leotiomycetes</taxon>
        <taxon>Helotiales</taxon>
        <taxon>Helotiales incertae sedis</taxon>
        <taxon>Amylocarpus</taxon>
    </lineage>
</organism>
<gene>
    <name evidence="2" type="ORF">BJ875DRAFT_382974</name>
</gene>
<dbReference type="Gene3D" id="3.40.50.1820">
    <property type="entry name" value="alpha/beta hydrolase"/>
    <property type="match status" value="1"/>
</dbReference>
<reference evidence="2" key="1">
    <citation type="journal article" date="2021" name="IMA Fungus">
        <title>Genomic characterization of three marine fungi, including Emericellopsis atlantica sp. nov. with signatures of a generalist lifestyle and marine biomass degradation.</title>
        <authorList>
            <person name="Hagestad O.C."/>
            <person name="Hou L."/>
            <person name="Andersen J.H."/>
            <person name="Hansen E.H."/>
            <person name="Altermark B."/>
            <person name="Li C."/>
            <person name="Kuhnert E."/>
            <person name="Cox R.J."/>
            <person name="Crous P.W."/>
            <person name="Spatafora J.W."/>
            <person name="Lail K."/>
            <person name="Amirebrahimi M."/>
            <person name="Lipzen A."/>
            <person name="Pangilinan J."/>
            <person name="Andreopoulos W."/>
            <person name="Hayes R.D."/>
            <person name="Ng V."/>
            <person name="Grigoriev I.V."/>
            <person name="Jackson S.A."/>
            <person name="Sutton T.D.S."/>
            <person name="Dobson A.D.W."/>
            <person name="Rama T."/>
        </authorList>
    </citation>
    <scope>NUCLEOTIDE SEQUENCE</scope>
    <source>
        <strain evidence="2">TRa018bII</strain>
    </source>
</reference>
<dbReference type="PANTHER" id="PTHR37017:SF11">
    <property type="entry name" value="ESTERASE_LIPASE_THIOESTERASE DOMAIN-CONTAINING PROTEIN"/>
    <property type="match status" value="1"/>
</dbReference>
<evidence type="ECO:0000313" key="3">
    <source>
        <dbReference type="Proteomes" id="UP000824998"/>
    </source>
</evidence>
<sequence length="102" mass="10994">FYNDTSSATAEPYVKALQPRAYYNFASVLTIAPWKAIPSTYILCVEDKPIPLKCQEGMVAAAKEGAPSAFGVVERCGARHSPFISRLEWLAGRVIKAAGGSD</sequence>
<dbReference type="OrthoDB" id="1263307at2759"/>
<dbReference type="InterPro" id="IPR029058">
    <property type="entry name" value="AB_hydrolase_fold"/>
</dbReference>
<dbReference type="Pfam" id="PF12697">
    <property type="entry name" value="Abhydrolase_6"/>
    <property type="match status" value="1"/>
</dbReference>